<reference evidence="1" key="1">
    <citation type="submission" date="2019-08" db="EMBL/GenBank/DDBJ databases">
        <authorList>
            <person name="Kucharzyk K."/>
            <person name="Murdoch R.W."/>
            <person name="Higgins S."/>
            <person name="Loffler F."/>
        </authorList>
    </citation>
    <scope>NUCLEOTIDE SEQUENCE</scope>
</reference>
<dbReference type="EMBL" id="VSSQ01105465">
    <property type="protein sequence ID" value="MPN45496.1"/>
    <property type="molecule type" value="Genomic_DNA"/>
</dbReference>
<sequence>MWLALEREEARRIAEFQMTDMGLVQEGDAISRHRQIDSCLDIPSMGNFIWDKMVFRKNRFGDLAGTLIGEMQNEPILLEQMQINGRVAALRIRLPLIDARMS</sequence>
<accession>A0A645I3P9</accession>
<gene>
    <name evidence="1" type="ORF">SDC9_193063</name>
</gene>
<name>A0A645I3P9_9ZZZZ</name>
<protein>
    <submittedName>
        <fullName evidence="1">Uncharacterized protein</fullName>
    </submittedName>
</protein>
<comment type="caution">
    <text evidence="1">The sequence shown here is derived from an EMBL/GenBank/DDBJ whole genome shotgun (WGS) entry which is preliminary data.</text>
</comment>
<proteinExistence type="predicted"/>
<evidence type="ECO:0000313" key="1">
    <source>
        <dbReference type="EMBL" id="MPN45496.1"/>
    </source>
</evidence>
<dbReference type="AlphaFoldDB" id="A0A645I3P9"/>
<organism evidence="1">
    <name type="scientific">bioreactor metagenome</name>
    <dbReference type="NCBI Taxonomy" id="1076179"/>
    <lineage>
        <taxon>unclassified sequences</taxon>
        <taxon>metagenomes</taxon>
        <taxon>ecological metagenomes</taxon>
    </lineage>
</organism>